<evidence type="ECO:0000256" key="3">
    <source>
        <dbReference type="ARBA" id="ARBA00022692"/>
    </source>
</evidence>
<evidence type="ECO:0000256" key="9">
    <source>
        <dbReference type="ARBA" id="ARBA00049940"/>
    </source>
</evidence>
<feature type="binding site" evidence="10">
    <location>
        <position position="86"/>
    </location>
    <ligand>
        <name>Na(+)</name>
        <dbReference type="ChEBI" id="CHEBI:29101"/>
        <note>structural</note>
    </ligand>
</feature>
<evidence type="ECO:0000313" key="12">
    <source>
        <dbReference type="Proteomes" id="UP000015388"/>
    </source>
</evidence>
<dbReference type="HAMAP" id="MF_00454">
    <property type="entry name" value="FluC"/>
    <property type="match status" value="1"/>
</dbReference>
<evidence type="ECO:0000256" key="6">
    <source>
        <dbReference type="ARBA" id="ARBA00023303"/>
    </source>
</evidence>
<dbReference type="GO" id="GO:0046872">
    <property type="term" value="F:metal ion binding"/>
    <property type="evidence" value="ECO:0007669"/>
    <property type="project" value="UniProtKB-KW"/>
</dbReference>
<evidence type="ECO:0000256" key="4">
    <source>
        <dbReference type="ARBA" id="ARBA00022989"/>
    </source>
</evidence>
<keyword evidence="3 10" id="KW-0812">Transmembrane</keyword>
<evidence type="ECO:0000256" key="8">
    <source>
        <dbReference type="ARBA" id="ARBA00035585"/>
    </source>
</evidence>
<dbReference type="GO" id="GO:0140114">
    <property type="term" value="P:cellular detoxification of fluoride"/>
    <property type="evidence" value="ECO:0007669"/>
    <property type="project" value="UniProtKB-UniRule"/>
</dbReference>
<dbReference type="EMBL" id="CP003924">
    <property type="protein sequence ID" value="AGS35626.1"/>
    <property type="molecule type" value="Genomic_DNA"/>
</dbReference>
<feature type="transmembrane region" description="Helical" evidence="10">
    <location>
        <begin position="53"/>
        <end position="71"/>
    </location>
</feature>
<feature type="transmembrane region" description="Helical" evidence="10">
    <location>
        <begin position="100"/>
        <end position="120"/>
    </location>
</feature>
<keyword evidence="5 10" id="KW-0472">Membrane</keyword>
<keyword evidence="10" id="KW-0813">Transport</keyword>
<comment type="catalytic activity">
    <reaction evidence="8">
        <text>fluoride(in) = fluoride(out)</text>
        <dbReference type="Rhea" id="RHEA:76159"/>
        <dbReference type="ChEBI" id="CHEBI:17051"/>
    </reaction>
    <physiologicalReaction direction="left-to-right" evidence="8">
        <dbReference type="Rhea" id="RHEA:76160"/>
    </physiologicalReaction>
</comment>
<dbReference type="KEGG" id="cmd:B841_10770"/>
<gene>
    <name evidence="11" type="primary">ccrB</name>
    <name evidence="10" type="synonym">crcB</name>
    <name evidence="10" type="synonym">fluC</name>
    <name evidence="11" type="ORF">B841_10770</name>
</gene>
<keyword evidence="12" id="KW-1185">Reference proteome</keyword>
<dbReference type="GO" id="GO:0062054">
    <property type="term" value="F:fluoride channel activity"/>
    <property type="evidence" value="ECO:0007669"/>
    <property type="project" value="UniProtKB-UniRule"/>
</dbReference>
<feature type="binding site" evidence="10">
    <location>
        <position position="83"/>
    </location>
    <ligand>
        <name>Na(+)</name>
        <dbReference type="ChEBI" id="CHEBI:29101"/>
        <note>structural</note>
    </ligand>
</feature>
<keyword evidence="6 10" id="KW-0407">Ion channel</keyword>
<dbReference type="Pfam" id="PF02537">
    <property type="entry name" value="CRCB"/>
    <property type="match status" value="1"/>
</dbReference>
<sequence length="132" mass="13542">MWASIRPGRGYPLPCPGARSMLHSVFREAIAVGLGAASGAVARHLFLLAGLDGHVGILVINVLGCLALGYFRPGAFWGAGVLGGFTTFATFSLLTASGTWQAAIAYVLSTAVGCVGAVLLGHRLSDRAGRDT</sequence>
<evidence type="ECO:0000313" key="11">
    <source>
        <dbReference type="EMBL" id="AGS35626.1"/>
    </source>
</evidence>
<keyword evidence="10" id="KW-0406">Ion transport</keyword>
<evidence type="ECO:0000256" key="10">
    <source>
        <dbReference type="HAMAP-Rule" id="MF_00454"/>
    </source>
</evidence>
<dbReference type="Proteomes" id="UP000015388">
    <property type="component" value="Chromosome"/>
</dbReference>
<dbReference type="InterPro" id="IPR003691">
    <property type="entry name" value="FluC"/>
</dbReference>
<evidence type="ECO:0000256" key="7">
    <source>
        <dbReference type="ARBA" id="ARBA00035120"/>
    </source>
</evidence>
<dbReference type="NCBIfam" id="NF001101">
    <property type="entry name" value="PRK00134.1"/>
    <property type="match status" value="1"/>
</dbReference>
<dbReference type="AlphaFoldDB" id="S5TL75"/>
<comment type="similarity">
    <text evidence="7 10">Belongs to the fluoride channel Fluc/FEX (TC 1.A.43) family.</text>
</comment>
<keyword evidence="2 10" id="KW-1003">Cell membrane</keyword>
<evidence type="ECO:0000256" key="2">
    <source>
        <dbReference type="ARBA" id="ARBA00022475"/>
    </source>
</evidence>
<organism evidence="11 12">
    <name type="scientific">Corynebacterium maris DSM 45190</name>
    <dbReference type="NCBI Taxonomy" id="1224163"/>
    <lineage>
        <taxon>Bacteria</taxon>
        <taxon>Bacillati</taxon>
        <taxon>Actinomycetota</taxon>
        <taxon>Actinomycetes</taxon>
        <taxon>Mycobacteriales</taxon>
        <taxon>Corynebacteriaceae</taxon>
        <taxon>Corynebacterium</taxon>
    </lineage>
</organism>
<dbReference type="eggNOG" id="COG0239">
    <property type="taxonomic scope" value="Bacteria"/>
</dbReference>
<comment type="subcellular location">
    <subcellularLocation>
        <location evidence="1 10">Cell membrane</location>
        <topology evidence="1 10">Multi-pass membrane protein</topology>
    </subcellularLocation>
</comment>
<dbReference type="GO" id="GO:0005886">
    <property type="term" value="C:plasma membrane"/>
    <property type="evidence" value="ECO:0007669"/>
    <property type="project" value="UniProtKB-SubCell"/>
</dbReference>
<evidence type="ECO:0000256" key="5">
    <source>
        <dbReference type="ARBA" id="ARBA00023136"/>
    </source>
</evidence>
<feature type="transmembrane region" description="Helical" evidence="10">
    <location>
        <begin position="76"/>
        <end position="94"/>
    </location>
</feature>
<protein>
    <recommendedName>
        <fullName evidence="10">Fluoride-specific ion channel FluC</fullName>
    </recommendedName>
</protein>
<dbReference type="PATRIC" id="fig|1224163.3.peg.2172"/>
<keyword evidence="10" id="KW-0915">Sodium</keyword>
<comment type="activity regulation">
    <text evidence="10">Na(+) is not transported, but it plays an essential structural role and its presence is essential for fluoride channel function.</text>
</comment>
<proteinExistence type="inferred from homology"/>
<dbReference type="HOGENOM" id="CLU_114342_1_0_11"/>
<evidence type="ECO:0000256" key="1">
    <source>
        <dbReference type="ARBA" id="ARBA00004651"/>
    </source>
</evidence>
<keyword evidence="4 10" id="KW-1133">Transmembrane helix</keyword>
<reference evidence="11 12" key="1">
    <citation type="submission" date="2012-11" db="EMBL/GenBank/DDBJ databases">
        <title>The complete genome sequence of Corynebacterium maris Coryn-1 (=DSM 45190).</title>
        <authorList>
            <person name="Schaffert L."/>
            <person name="Albersmeier A."/>
            <person name="Kalinowski J."/>
            <person name="Ruckert C."/>
        </authorList>
    </citation>
    <scope>NUCLEOTIDE SEQUENCE [LARGE SCALE GENOMIC DNA]</scope>
    <source>
        <strain evidence="12">Coryn-1</strain>
    </source>
</reference>
<comment type="function">
    <text evidence="9 10">Fluoride-specific ion channel. Important for reducing fluoride concentration in the cell, thus reducing its toxicity.</text>
</comment>
<dbReference type="STRING" id="1224163.B841_10770"/>
<accession>S5TL75</accession>
<name>S5TL75_9CORY</name>
<keyword evidence="10" id="KW-0479">Metal-binding</keyword>